<proteinExistence type="predicted"/>
<dbReference type="AlphaFoldDB" id="A0A6J4R7Y4"/>
<reference evidence="2" key="1">
    <citation type="submission" date="2020-02" db="EMBL/GenBank/DDBJ databases">
        <authorList>
            <person name="Meier V. D."/>
        </authorList>
    </citation>
    <scope>NUCLEOTIDE SEQUENCE</scope>
    <source>
        <strain evidence="2">AVDCRST_MAG65</strain>
    </source>
</reference>
<feature type="non-terminal residue" evidence="2">
    <location>
        <position position="55"/>
    </location>
</feature>
<name>A0A6J4R7Y4_9ACTN</name>
<gene>
    <name evidence="2" type="ORF">AVDCRST_MAG65-226</name>
</gene>
<organism evidence="2">
    <name type="scientific">uncultured Solirubrobacteraceae bacterium</name>
    <dbReference type="NCBI Taxonomy" id="1162706"/>
    <lineage>
        <taxon>Bacteria</taxon>
        <taxon>Bacillati</taxon>
        <taxon>Actinomycetota</taxon>
        <taxon>Thermoleophilia</taxon>
        <taxon>Solirubrobacterales</taxon>
        <taxon>Solirubrobacteraceae</taxon>
        <taxon>environmental samples</taxon>
    </lineage>
</organism>
<feature type="non-terminal residue" evidence="2">
    <location>
        <position position="1"/>
    </location>
</feature>
<dbReference type="EMBL" id="CADCVL010000040">
    <property type="protein sequence ID" value="CAA9465364.1"/>
    <property type="molecule type" value="Genomic_DNA"/>
</dbReference>
<protein>
    <submittedName>
        <fullName evidence="2">Uncharacterized protein</fullName>
    </submittedName>
</protein>
<accession>A0A6J4R7Y4</accession>
<evidence type="ECO:0000256" key="1">
    <source>
        <dbReference type="SAM" id="MobiDB-lite"/>
    </source>
</evidence>
<evidence type="ECO:0000313" key="2">
    <source>
        <dbReference type="EMBL" id="CAA9465364.1"/>
    </source>
</evidence>
<feature type="region of interest" description="Disordered" evidence="1">
    <location>
        <begin position="16"/>
        <end position="55"/>
    </location>
</feature>
<sequence>GLQHCGRAAFAQARSTEARHVGACASAPARGPRPRVGADDRLAGMPPRRPAPAWL</sequence>